<dbReference type="InterPro" id="IPR051783">
    <property type="entry name" value="NAD(P)-dependent_oxidoreduct"/>
</dbReference>
<dbReference type="KEGG" id="adl:AURDEDRAFT_116646"/>
<dbReference type="AlphaFoldDB" id="J0D0V8"/>
<dbReference type="FunCoup" id="J0D0V8">
    <property type="interactions" value="1"/>
</dbReference>
<dbReference type="GO" id="GO:0005737">
    <property type="term" value="C:cytoplasm"/>
    <property type="evidence" value="ECO:0007669"/>
    <property type="project" value="TreeGrafter"/>
</dbReference>
<accession>J0D0V8</accession>
<protein>
    <submittedName>
        <fullName evidence="2">NAD(P)-binding protein</fullName>
    </submittedName>
</protein>
<dbReference type="eggNOG" id="KOG1502">
    <property type="taxonomic scope" value="Eukaryota"/>
</dbReference>
<dbReference type="InParanoid" id="J0D0V8"/>
<reference evidence="3" key="1">
    <citation type="journal article" date="2012" name="Science">
        <title>The Paleozoic origin of enzymatic lignin decomposition reconstructed from 31 fungal genomes.</title>
        <authorList>
            <person name="Floudas D."/>
            <person name="Binder M."/>
            <person name="Riley R."/>
            <person name="Barry K."/>
            <person name="Blanchette R.A."/>
            <person name="Henrissat B."/>
            <person name="Martinez A.T."/>
            <person name="Otillar R."/>
            <person name="Spatafora J.W."/>
            <person name="Yadav J.S."/>
            <person name="Aerts A."/>
            <person name="Benoit I."/>
            <person name="Boyd A."/>
            <person name="Carlson A."/>
            <person name="Copeland A."/>
            <person name="Coutinho P.M."/>
            <person name="de Vries R.P."/>
            <person name="Ferreira P."/>
            <person name="Findley K."/>
            <person name="Foster B."/>
            <person name="Gaskell J."/>
            <person name="Glotzer D."/>
            <person name="Gorecki P."/>
            <person name="Heitman J."/>
            <person name="Hesse C."/>
            <person name="Hori C."/>
            <person name="Igarashi K."/>
            <person name="Jurgens J.A."/>
            <person name="Kallen N."/>
            <person name="Kersten P."/>
            <person name="Kohler A."/>
            <person name="Kuees U."/>
            <person name="Kumar T.K.A."/>
            <person name="Kuo A."/>
            <person name="LaButti K."/>
            <person name="Larrondo L.F."/>
            <person name="Lindquist E."/>
            <person name="Ling A."/>
            <person name="Lombard V."/>
            <person name="Lucas S."/>
            <person name="Lundell T."/>
            <person name="Martin R."/>
            <person name="McLaughlin D.J."/>
            <person name="Morgenstern I."/>
            <person name="Morin E."/>
            <person name="Murat C."/>
            <person name="Nagy L.G."/>
            <person name="Nolan M."/>
            <person name="Ohm R.A."/>
            <person name="Patyshakuliyeva A."/>
            <person name="Rokas A."/>
            <person name="Ruiz-Duenas F.J."/>
            <person name="Sabat G."/>
            <person name="Salamov A."/>
            <person name="Samejima M."/>
            <person name="Schmutz J."/>
            <person name="Slot J.C."/>
            <person name="St John F."/>
            <person name="Stenlid J."/>
            <person name="Sun H."/>
            <person name="Sun S."/>
            <person name="Syed K."/>
            <person name="Tsang A."/>
            <person name="Wiebenga A."/>
            <person name="Young D."/>
            <person name="Pisabarro A."/>
            <person name="Eastwood D.C."/>
            <person name="Martin F."/>
            <person name="Cullen D."/>
            <person name="Grigoriev I.V."/>
            <person name="Hibbett D.S."/>
        </authorList>
    </citation>
    <scope>NUCLEOTIDE SEQUENCE [LARGE SCALE GENOMIC DNA]</scope>
    <source>
        <strain evidence="3">TFB10046</strain>
    </source>
</reference>
<dbReference type="EMBL" id="JH687832">
    <property type="protein sequence ID" value="EJD37988.1"/>
    <property type="molecule type" value="Genomic_DNA"/>
</dbReference>
<dbReference type="PANTHER" id="PTHR48079:SF6">
    <property type="entry name" value="NAD(P)-BINDING DOMAIN-CONTAINING PROTEIN-RELATED"/>
    <property type="match status" value="1"/>
</dbReference>
<dbReference type="Gene3D" id="3.40.50.720">
    <property type="entry name" value="NAD(P)-binding Rossmann-like Domain"/>
    <property type="match status" value="1"/>
</dbReference>
<dbReference type="Proteomes" id="UP000006514">
    <property type="component" value="Unassembled WGS sequence"/>
</dbReference>
<proteinExistence type="predicted"/>
<feature type="domain" description="NAD-dependent epimerase/dehydratase" evidence="1">
    <location>
        <begin position="8"/>
        <end position="234"/>
    </location>
</feature>
<name>J0D0V8_AURST</name>
<evidence type="ECO:0000313" key="2">
    <source>
        <dbReference type="EMBL" id="EJD37988.1"/>
    </source>
</evidence>
<dbReference type="GO" id="GO:0004029">
    <property type="term" value="F:aldehyde dehydrogenase (NAD+) activity"/>
    <property type="evidence" value="ECO:0007669"/>
    <property type="project" value="TreeGrafter"/>
</dbReference>
<dbReference type="PANTHER" id="PTHR48079">
    <property type="entry name" value="PROTEIN YEEZ"/>
    <property type="match status" value="1"/>
</dbReference>
<organism evidence="2 3">
    <name type="scientific">Auricularia subglabra (strain TFB-10046 / SS5)</name>
    <name type="common">White-rot fungus</name>
    <name type="synonym">Auricularia delicata (strain TFB10046)</name>
    <dbReference type="NCBI Taxonomy" id="717982"/>
    <lineage>
        <taxon>Eukaryota</taxon>
        <taxon>Fungi</taxon>
        <taxon>Dikarya</taxon>
        <taxon>Basidiomycota</taxon>
        <taxon>Agaricomycotina</taxon>
        <taxon>Agaricomycetes</taxon>
        <taxon>Auriculariales</taxon>
        <taxon>Auriculariaceae</taxon>
        <taxon>Auricularia</taxon>
    </lineage>
</organism>
<evidence type="ECO:0000313" key="3">
    <source>
        <dbReference type="Proteomes" id="UP000006514"/>
    </source>
</evidence>
<keyword evidence="3" id="KW-1185">Reference proteome</keyword>
<gene>
    <name evidence="2" type="ORF">AURDEDRAFT_116646</name>
</gene>
<dbReference type="InterPro" id="IPR001509">
    <property type="entry name" value="Epimerase_deHydtase"/>
</dbReference>
<evidence type="ECO:0000259" key="1">
    <source>
        <dbReference type="Pfam" id="PF01370"/>
    </source>
</evidence>
<dbReference type="OMA" id="DGYFFVE"/>
<dbReference type="Pfam" id="PF01370">
    <property type="entry name" value="Epimerase"/>
    <property type="match status" value="1"/>
</dbReference>
<sequence length="342" mass="37384">MTQDSLSIFVLGVTGYIGGSLLRRLAIQYPQAHITALVRNNNVAALFQEAGVHELLLGSHKDLDTIETACSNAELVINVADCDDTELTAAVLRGLKKRFEKTGRRPVLIHTSGTGVICDRAHGVLNQAVASAPYDDADEQRTAAIPDEAYHRLVDKMIFQADSDGYIDGWIIAPPTIYGTSTGPIRRPTFQIPVVIPRLALAAKQPVVIGDGSATWDNVHIDDLIDLYELLLVKALDNETRATRSSPYSKFVLVSSGKHTWSEATQAVADALHAKGLIPTKEIKSVSFEEAIALHPTAQWVCTNSFCVPRKARSWGWKPKHLGWRVYLEADLEDGLKSLGVL</sequence>
<dbReference type="SUPFAM" id="SSF51735">
    <property type="entry name" value="NAD(P)-binding Rossmann-fold domains"/>
    <property type="match status" value="1"/>
</dbReference>
<dbReference type="OrthoDB" id="2130169at2759"/>
<dbReference type="InterPro" id="IPR036291">
    <property type="entry name" value="NAD(P)-bd_dom_sf"/>
</dbReference>